<sequence length="99" mass="11123">MARENKRKTCANLRQVEDTQNYFVIFSIAQIVFCFPVSLFSFFETAQRKGQTALDLSLFKKNHSHTRTYACVRSQSSAVGSRQSSTYHPVLATAADPVA</sequence>
<feature type="transmembrane region" description="Helical" evidence="1">
    <location>
        <begin position="21"/>
        <end position="43"/>
    </location>
</feature>
<dbReference type="EMBL" id="HE575324">
    <property type="protein sequence ID" value="CCC94979.1"/>
    <property type="molecule type" value="Genomic_DNA"/>
</dbReference>
<proteinExistence type="predicted"/>
<reference evidence="2" key="1">
    <citation type="journal article" date="2012" name="Proc. Natl. Acad. Sci. U.S.A.">
        <title>Antigenic diversity is generated by distinct evolutionary mechanisms in African trypanosome species.</title>
        <authorList>
            <person name="Jackson A.P."/>
            <person name="Berry A."/>
            <person name="Aslett M."/>
            <person name="Allison H.C."/>
            <person name="Burton P."/>
            <person name="Vavrova-Anderson J."/>
            <person name="Brown R."/>
            <person name="Browne H."/>
            <person name="Corton N."/>
            <person name="Hauser H."/>
            <person name="Gamble J."/>
            <person name="Gilderthorp R."/>
            <person name="Marcello L."/>
            <person name="McQuillan J."/>
            <person name="Otto T.D."/>
            <person name="Quail M.A."/>
            <person name="Sanders M.J."/>
            <person name="van Tonder A."/>
            <person name="Ginger M.L."/>
            <person name="Field M.C."/>
            <person name="Barry J.D."/>
            <person name="Hertz-Fowler C."/>
            <person name="Berriman M."/>
        </authorList>
    </citation>
    <scope>NUCLEOTIDE SEQUENCE</scope>
    <source>
        <strain evidence="2">IL3000</strain>
    </source>
</reference>
<keyword evidence="1" id="KW-0812">Transmembrane</keyword>
<organism evidence="2">
    <name type="scientific">Trypanosoma congolense (strain IL3000)</name>
    <dbReference type="NCBI Taxonomy" id="1068625"/>
    <lineage>
        <taxon>Eukaryota</taxon>
        <taxon>Discoba</taxon>
        <taxon>Euglenozoa</taxon>
        <taxon>Kinetoplastea</taxon>
        <taxon>Metakinetoplastina</taxon>
        <taxon>Trypanosomatida</taxon>
        <taxon>Trypanosomatidae</taxon>
        <taxon>Trypanosoma</taxon>
        <taxon>Nannomonas</taxon>
    </lineage>
</organism>
<accession>G0V010</accession>
<protein>
    <submittedName>
        <fullName evidence="2">Uncharacterized protein</fullName>
    </submittedName>
</protein>
<evidence type="ECO:0000313" key="2">
    <source>
        <dbReference type="EMBL" id="CCC94979.1"/>
    </source>
</evidence>
<gene>
    <name evidence="2" type="ORF">TCIL3000_11_3790</name>
</gene>
<dbReference type="AlphaFoldDB" id="G0V010"/>
<keyword evidence="1" id="KW-0472">Membrane</keyword>
<name>G0V010_TRYCI</name>
<evidence type="ECO:0000256" key="1">
    <source>
        <dbReference type="SAM" id="Phobius"/>
    </source>
</evidence>
<keyword evidence="1" id="KW-1133">Transmembrane helix</keyword>